<proteinExistence type="predicted"/>
<name>A0A2T3AMC3_9PEZI</name>
<feature type="region of interest" description="Disordered" evidence="1">
    <location>
        <begin position="36"/>
        <end position="56"/>
    </location>
</feature>
<dbReference type="EMBL" id="KZ678374">
    <property type="protein sequence ID" value="PSS03544.1"/>
    <property type="molecule type" value="Genomic_DNA"/>
</dbReference>
<organism evidence="2 3">
    <name type="scientific">Coniella lustricola</name>
    <dbReference type="NCBI Taxonomy" id="2025994"/>
    <lineage>
        <taxon>Eukaryota</taxon>
        <taxon>Fungi</taxon>
        <taxon>Dikarya</taxon>
        <taxon>Ascomycota</taxon>
        <taxon>Pezizomycotina</taxon>
        <taxon>Sordariomycetes</taxon>
        <taxon>Sordariomycetidae</taxon>
        <taxon>Diaporthales</taxon>
        <taxon>Schizoparmaceae</taxon>
        <taxon>Coniella</taxon>
    </lineage>
</organism>
<evidence type="ECO:0000313" key="3">
    <source>
        <dbReference type="Proteomes" id="UP000241462"/>
    </source>
</evidence>
<evidence type="ECO:0000313" key="2">
    <source>
        <dbReference type="EMBL" id="PSS03544.1"/>
    </source>
</evidence>
<gene>
    <name evidence="2" type="ORF">BD289DRAFT_153712</name>
</gene>
<protein>
    <submittedName>
        <fullName evidence="2">Uncharacterized protein</fullName>
    </submittedName>
</protein>
<sequence length="184" mass="20287">MAGSSRSLPCLWCMLHIPGFKAERLVHKACLPVKHSSRQHKARPASPRSGSNIRDATSRNEISLEITWISKATSKKTTPNQSRLHGMARLFLNPFQHWGSFVSLSALSSVAGGESRPAEIHAYAQKLSHCYAVGEANRVIVCIQGASTLALQMMRYQRLEQSREDCAGLVLREGSESQYLPLSA</sequence>
<dbReference type="Proteomes" id="UP000241462">
    <property type="component" value="Unassembled WGS sequence"/>
</dbReference>
<evidence type="ECO:0000256" key="1">
    <source>
        <dbReference type="SAM" id="MobiDB-lite"/>
    </source>
</evidence>
<dbReference type="InParanoid" id="A0A2T3AMC3"/>
<keyword evidence="3" id="KW-1185">Reference proteome</keyword>
<dbReference type="AlphaFoldDB" id="A0A2T3AMC3"/>
<reference evidence="2 3" key="1">
    <citation type="journal article" date="2018" name="Mycol. Prog.">
        <title>Coniella lustricola, a new species from submerged detritus.</title>
        <authorList>
            <person name="Raudabaugh D.B."/>
            <person name="Iturriaga T."/>
            <person name="Carver A."/>
            <person name="Mondo S."/>
            <person name="Pangilinan J."/>
            <person name="Lipzen A."/>
            <person name="He G."/>
            <person name="Amirebrahimi M."/>
            <person name="Grigoriev I.V."/>
            <person name="Miller A.N."/>
        </authorList>
    </citation>
    <scope>NUCLEOTIDE SEQUENCE [LARGE SCALE GENOMIC DNA]</scope>
    <source>
        <strain evidence="2 3">B22-T-1</strain>
    </source>
</reference>
<accession>A0A2T3AMC3</accession>